<protein>
    <recommendedName>
        <fullName evidence="1">FAD-binding FR-type domain-containing protein</fullName>
    </recommendedName>
</protein>
<dbReference type="Pfam" id="PF04432">
    <property type="entry name" value="FrhB_FdhB_C"/>
    <property type="match status" value="1"/>
</dbReference>
<dbReference type="InterPro" id="IPR017927">
    <property type="entry name" value="FAD-bd_FR_type"/>
</dbReference>
<dbReference type="InterPro" id="IPR050353">
    <property type="entry name" value="PyrK_electron_transfer"/>
</dbReference>
<gene>
    <name evidence="2" type="ORF">S01H4_34408</name>
</gene>
<feature type="domain" description="FAD-binding FR-type" evidence="1">
    <location>
        <begin position="82"/>
        <end position="176"/>
    </location>
</feature>
<comment type="caution">
    <text evidence="2">The sequence shown here is derived from an EMBL/GenBank/DDBJ whole genome shotgun (WGS) entry which is preliminary data.</text>
</comment>
<dbReference type="InterPro" id="IPR007525">
    <property type="entry name" value="FrhB_FdhB_C"/>
</dbReference>
<dbReference type="SUPFAM" id="SSF52343">
    <property type="entry name" value="Ferredoxin reductase-like, C-terminal NADP-linked domain"/>
    <property type="match status" value="1"/>
</dbReference>
<dbReference type="Gene3D" id="3.40.50.80">
    <property type="entry name" value="Nucleotide-binding domain of ferredoxin-NADP reductase (FNR) module"/>
    <property type="match status" value="1"/>
</dbReference>
<dbReference type="PANTHER" id="PTHR43513:SF3">
    <property type="entry name" value="DIHYDROOROTATE DEHYDROGENASE B (NAD(+)), ELECTRON TRANSFER SUBUNIT-RELATED"/>
    <property type="match status" value="1"/>
</dbReference>
<sequence length="294" mass="32759">EIPLNYLYDKAIRAACFSCSDYTASFADISVGKFGSEDEWNTIIVRTERGKEVFELAVKQGFLETKPLEHEKEELILDITRNKTDIVKIKSITELNPDIKSFVLKNSRIAKAYKPGMFVVLWLPDIDFLPMSISSIDDNLIEITVQKIGEGTSKLFELREGDSIGIRGPFGNSFNYENANNILVVGGGMGVAALTTLIESLRLNKKNVFVAIGAKDEPSLIFTDRLIDQIPNTMCTTEDGSVGKKCVVTDPIEDIIEKENIDLIITCGPEIMMKRVLEIADSKNIEIQASLERK</sequence>
<feature type="non-terminal residue" evidence="2">
    <location>
        <position position="1"/>
    </location>
</feature>
<dbReference type="PROSITE" id="PS51384">
    <property type="entry name" value="FAD_FR"/>
    <property type="match status" value="1"/>
</dbReference>
<dbReference type="SUPFAM" id="SSF63380">
    <property type="entry name" value="Riboflavin synthase domain-like"/>
    <property type="match status" value="1"/>
</dbReference>
<name>X1BSS9_9ZZZZ</name>
<reference evidence="2" key="1">
    <citation type="journal article" date="2014" name="Front. Microbiol.">
        <title>High frequency of phylogenetically diverse reductive dehalogenase-homologous genes in deep subseafloor sedimentary metagenomes.</title>
        <authorList>
            <person name="Kawai M."/>
            <person name="Futagami T."/>
            <person name="Toyoda A."/>
            <person name="Takaki Y."/>
            <person name="Nishi S."/>
            <person name="Hori S."/>
            <person name="Arai W."/>
            <person name="Tsubouchi T."/>
            <person name="Morono Y."/>
            <person name="Uchiyama I."/>
            <person name="Ito T."/>
            <person name="Fujiyama A."/>
            <person name="Inagaki F."/>
            <person name="Takami H."/>
        </authorList>
    </citation>
    <scope>NUCLEOTIDE SEQUENCE</scope>
    <source>
        <strain evidence="2">Expedition CK06-06</strain>
    </source>
</reference>
<evidence type="ECO:0000259" key="1">
    <source>
        <dbReference type="PROSITE" id="PS51384"/>
    </source>
</evidence>
<dbReference type="InterPro" id="IPR039261">
    <property type="entry name" value="FNR_nucleotide-bd"/>
</dbReference>
<evidence type="ECO:0000313" key="2">
    <source>
        <dbReference type="EMBL" id="GAG87243.1"/>
    </source>
</evidence>
<dbReference type="EMBL" id="BART01018203">
    <property type="protein sequence ID" value="GAG87243.1"/>
    <property type="molecule type" value="Genomic_DNA"/>
</dbReference>
<dbReference type="AlphaFoldDB" id="X1BSS9"/>
<dbReference type="Gene3D" id="2.40.30.10">
    <property type="entry name" value="Translation factors"/>
    <property type="match status" value="1"/>
</dbReference>
<proteinExistence type="predicted"/>
<dbReference type="InterPro" id="IPR017938">
    <property type="entry name" value="Riboflavin_synthase-like_b-brl"/>
</dbReference>
<dbReference type="GO" id="GO:0016491">
    <property type="term" value="F:oxidoreductase activity"/>
    <property type="evidence" value="ECO:0007669"/>
    <property type="project" value="InterPro"/>
</dbReference>
<accession>X1BSS9</accession>
<organism evidence="2">
    <name type="scientific">marine sediment metagenome</name>
    <dbReference type="NCBI Taxonomy" id="412755"/>
    <lineage>
        <taxon>unclassified sequences</taxon>
        <taxon>metagenomes</taxon>
        <taxon>ecological metagenomes</taxon>
    </lineage>
</organism>
<dbReference type="PANTHER" id="PTHR43513">
    <property type="entry name" value="DIHYDROOROTATE DEHYDROGENASE B (NAD(+)), ELECTRON TRANSFER SUBUNIT"/>
    <property type="match status" value="1"/>
</dbReference>